<protein>
    <submittedName>
        <fullName evidence="4">Uncharacterized protein</fullName>
    </submittedName>
</protein>
<dbReference type="EMBL" id="GEDC01008336">
    <property type="protein sequence ID" value="JAS28962.1"/>
    <property type="molecule type" value="Transcribed_RNA"/>
</dbReference>
<accession>A0A1B6DTF8</accession>
<organism evidence="4">
    <name type="scientific">Clastoptera arizonana</name>
    <name type="common">Arizona spittle bug</name>
    <dbReference type="NCBI Taxonomy" id="38151"/>
    <lineage>
        <taxon>Eukaryota</taxon>
        <taxon>Metazoa</taxon>
        <taxon>Ecdysozoa</taxon>
        <taxon>Arthropoda</taxon>
        <taxon>Hexapoda</taxon>
        <taxon>Insecta</taxon>
        <taxon>Pterygota</taxon>
        <taxon>Neoptera</taxon>
        <taxon>Paraneoptera</taxon>
        <taxon>Hemiptera</taxon>
        <taxon>Auchenorrhyncha</taxon>
        <taxon>Cercopoidea</taxon>
        <taxon>Clastopteridae</taxon>
        <taxon>Clastoptera</taxon>
    </lineage>
</organism>
<gene>
    <name evidence="4" type="ORF">g.34337</name>
</gene>
<feature type="repeat" description="ANK" evidence="3">
    <location>
        <begin position="134"/>
        <end position="154"/>
    </location>
</feature>
<dbReference type="SMART" id="SM00248">
    <property type="entry name" value="ANK"/>
    <property type="match status" value="5"/>
</dbReference>
<dbReference type="PROSITE" id="PS50088">
    <property type="entry name" value="ANK_REPEAT"/>
    <property type="match status" value="4"/>
</dbReference>
<evidence type="ECO:0000256" key="2">
    <source>
        <dbReference type="ARBA" id="ARBA00023043"/>
    </source>
</evidence>
<evidence type="ECO:0000313" key="4">
    <source>
        <dbReference type="EMBL" id="JAS28962.1"/>
    </source>
</evidence>
<dbReference type="PANTHER" id="PTHR24171:SF9">
    <property type="entry name" value="ANKYRIN REPEAT DOMAIN-CONTAINING PROTEIN 39"/>
    <property type="match status" value="1"/>
</dbReference>
<dbReference type="SUPFAM" id="SSF48403">
    <property type="entry name" value="Ankyrin repeat"/>
    <property type="match status" value="1"/>
</dbReference>
<keyword evidence="1" id="KW-0677">Repeat</keyword>
<feature type="repeat" description="ANK" evidence="3">
    <location>
        <begin position="101"/>
        <end position="133"/>
    </location>
</feature>
<feature type="repeat" description="ANK" evidence="3">
    <location>
        <begin position="68"/>
        <end position="100"/>
    </location>
</feature>
<dbReference type="InterPro" id="IPR036770">
    <property type="entry name" value="Ankyrin_rpt-contain_sf"/>
</dbReference>
<feature type="repeat" description="ANK" evidence="3">
    <location>
        <begin position="168"/>
        <end position="200"/>
    </location>
</feature>
<evidence type="ECO:0000256" key="3">
    <source>
        <dbReference type="PROSITE-ProRule" id="PRU00023"/>
    </source>
</evidence>
<name>A0A1B6DTF8_9HEMI</name>
<dbReference type="InterPro" id="IPR002110">
    <property type="entry name" value="Ankyrin_rpt"/>
</dbReference>
<dbReference type="PROSITE" id="PS50297">
    <property type="entry name" value="ANK_REP_REGION"/>
    <property type="match status" value="4"/>
</dbReference>
<evidence type="ECO:0000256" key="1">
    <source>
        <dbReference type="ARBA" id="ARBA00022737"/>
    </source>
</evidence>
<sequence length="222" mass="24549">MNQNKIFTYAYEGKIDFIKEQVSANSNLVTATDNNQRMLIHWASLGGHTELVSLLINYKSPIDPEDDNMMTPLILAASAGKMDVVRLLVSKNANMNAQTIEGHSSLQYAASKGWTIILEMLLDNGANVNICDKRGATPLHRASSRGNLPIVRLLTRNTRIQIDAKDSEGNTPLHLSCEEDHHDVSKCLVEHGARLDTLNKDSKTPLDYANITLARILSSINK</sequence>
<dbReference type="PANTHER" id="PTHR24171">
    <property type="entry name" value="ANKYRIN REPEAT DOMAIN-CONTAINING PROTEIN 39-RELATED"/>
    <property type="match status" value="1"/>
</dbReference>
<proteinExistence type="predicted"/>
<reference evidence="4" key="1">
    <citation type="submission" date="2015-12" db="EMBL/GenBank/DDBJ databases">
        <title>De novo transcriptome assembly of four potential Pierce s Disease insect vectors from Arizona vineyards.</title>
        <authorList>
            <person name="Tassone E.E."/>
        </authorList>
    </citation>
    <scope>NUCLEOTIDE SEQUENCE</scope>
</reference>
<keyword evidence="2 3" id="KW-0040">ANK repeat</keyword>
<dbReference type="Pfam" id="PF13857">
    <property type="entry name" value="Ank_5"/>
    <property type="match status" value="1"/>
</dbReference>
<dbReference type="AlphaFoldDB" id="A0A1B6DTF8"/>
<dbReference type="Pfam" id="PF12796">
    <property type="entry name" value="Ank_2"/>
    <property type="match status" value="1"/>
</dbReference>
<dbReference type="Gene3D" id="1.25.40.20">
    <property type="entry name" value="Ankyrin repeat-containing domain"/>
    <property type="match status" value="1"/>
</dbReference>